<accession>A0A6J4LPG5</accession>
<dbReference type="GO" id="GO:0004022">
    <property type="term" value="F:alcohol dehydrogenase (NAD+) activity"/>
    <property type="evidence" value="ECO:0007669"/>
    <property type="project" value="UniProtKB-EC"/>
</dbReference>
<reference evidence="2" key="1">
    <citation type="submission" date="2020-02" db="EMBL/GenBank/DDBJ databases">
        <authorList>
            <person name="Meier V. D."/>
        </authorList>
    </citation>
    <scope>NUCLEOTIDE SEQUENCE</scope>
    <source>
        <strain evidence="2">AVDCRST_MAG61</strain>
    </source>
</reference>
<protein>
    <submittedName>
        <fullName evidence="2">Alcohol dehydrogenase</fullName>
        <ecNumber evidence="2">1.1.1.1</ecNumber>
    </submittedName>
</protein>
<feature type="non-terminal residue" evidence="2">
    <location>
        <position position="278"/>
    </location>
</feature>
<keyword evidence="2" id="KW-0560">Oxidoreductase</keyword>
<evidence type="ECO:0000313" key="2">
    <source>
        <dbReference type="EMBL" id="CAA9337269.1"/>
    </source>
</evidence>
<feature type="region of interest" description="Disordered" evidence="1">
    <location>
        <begin position="208"/>
        <end position="278"/>
    </location>
</feature>
<dbReference type="AlphaFoldDB" id="A0A6J4LPG5"/>
<sequence length="278" mass="31136">AGRRAAQAVPDQGVPPVPPGHDGPRRARADRPGGTEAGLQEDPDHDLGPAWHEHRGQGRRVDALPRPGRGGLRQGGEQPQGLQRHGRRDDVPGERLRQLRLHRRWLQPRRVQGRPHLGRARRPERQRVRGLQPVGEPREPAAHRRLDHRRHRLGDVLGLRHHRHHDRPGQPAQVRGLRRQLPGHPGDRRPGALLRLPGRLHRAVRVRRPGARQRAVRVPAGLPAVAGQRPLRGEDDRRAPAPGRLERPGPGRPAGDDVRPVHRRAGLQLRRTGDHPLG</sequence>
<proteinExistence type="predicted"/>
<feature type="compositionally biased region" description="Basic and acidic residues" evidence="1">
    <location>
        <begin position="231"/>
        <end position="260"/>
    </location>
</feature>
<organism evidence="2">
    <name type="scientific">uncultured Friedmanniella sp</name>
    <dbReference type="NCBI Taxonomy" id="335381"/>
    <lineage>
        <taxon>Bacteria</taxon>
        <taxon>Bacillati</taxon>
        <taxon>Actinomycetota</taxon>
        <taxon>Actinomycetes</taxon>
        <taxon>Propionibacteriales</taxon>
        <taxon>Nocardioidaceae</taxon>
        <taxon>Friedmanniella</taxon>
        <taxon>environmental samples</taxon>
    </lineage>
</organism>
<feature type="compositionally biased region" description="Basic and acidic residues" evidence="1">
    <location>
        <begin position="45"/>
        <end position="63"/>
    </location>
</feature>
<feature type="non-terminal residue" evidence="2">
    <location>
        <position position="1"/>
    </location>
</feature>
<feature type="compositionally biased region" description="Low complexity" evidence="1">
    <location>
        <begin position="1"/>
        <end position="12"/>
    </location>
</feature>
<feature type="compositionally biased region" description="Basic and acidic residues" evidence="1">
    <location>
        <begin position="22"/>
        <end position="33"/>
    </location>
</feature>
<dbReference type="EC" id="1.1.1.1" evidence="2"/>
<feature type="region of interest" description="Disordered" evidence="1">
    <location>
        <begin position="161"/>
        <end position="194"/>
    </location>
</feature>
<dbReference type="EMBL" id="CADCTT010000391">
    <property type="protein sequence ID" value="CAA9337269.1"/>
    <property type="molecule type" value="Genomic_DNA"/>
</dbReference>
<evidence type="ECO:0000256" key="1">
    <source>
        <dbReference type="SAM" id="MobiDB-lite"/>
    </source>
</evidence>
<gene>
    <name evidence="2" type="ORF">AVDCRST_MAG61-3203</name>
</gene>
<feature type="region of interest" description="Disordered" evidence="1">
    <location>
        <begin position="1"/>
        <end position="94"/>
    </location>
</feature>
<name>A0A6J4LPG5_9ACTN</name>